<dbReference type="RefSeq" id="WP_343772109.1">
    <property type="nucleotide sequence ID" value="NZ_BAAADV010000001.1"/>
</dbReference>
<gene>
    <name evidence="2" type="ORF">GCM10009020_03530</name>
</gene>
<dbReference type="InterPro" id="IPR055998">
    <property type="entry name" value="DUF7576"/>
</dbReference>
<dbReference type="Pfam" id="PF24461">
    <property type="entry name" value="DUF7576"/>
    <property type="match status" value="1"/>
</dbReference>
<dbReference type="EMBL" id="BAAADV010000001">
    <property type="protein sequence ID" value="GAA0662358.1"/>
    <property type="molecule type" value="Genomic_DNA"/>
</dbReference>
<reference evidence="2 3" key="1">
    <citation type="journal article" date="2019" name="Int. J. Syst. Evol. Microbiol.">
        <title>The Global Catalogue of Microorganisms (GCM) 10K type strain sequencing project: providing services to taxonomists for standard genome sequencing and annotation.</title>
        <authorList>
            <consortium name="The Broad Institute Genomics Platform"/>
            <consortium name="The Broad Institute Genome Sequencing Center for Infectious Disease"/>
            <person name="Wu L."/>
            <person name="Ma J."/>
        </authorList>
    </citation>
    <scope>NUCLEOTIDE SEQUENCE [LARGE SCALE GENOMIC DNA]</scope>
    <source>
        <strain evidence="2 3">JCM 16328</strain>
    </source>
</reference>
<proteinExistence type="predicted"/>
<evidence type="ECO:0000313" key="3">
    <source>
        <dbReference type="Proteomes" id="UP001500420"/>
    </source>
</evidence>
<protein>
    <recommendedName>
        <fullName evidence="4">Small CPxCG-related zinc finger protein</fullName>
    </recommendedName>
</protein>
<feature type="region of interest" description="Disordered" evidence="1">
    <location>
        <begin position="1"/>
        <end position="21"/>
    </location>
</feature>
<accession>A0AAV3T5A9</accession>
<evidence type="ECO:0008006" key="4">
    <source>
        <dbReference type="Google" id="ProtNLM"/>
    </source>
</evidence>
<feature type="compositionally biased region" description="Polar residues" evidence="1">
    <location>
        <begin position="1"/>
        <end position="10"/>
    </location>
</feature>
<evidence type="ECO:0000256" key="1">
    <source>
        <dbReference type="SAM" id="MobiDB-lite"/>
    </source>
</evidence>
<evidence type="ECO:0000313" key="2">
    <source>
        <dbReference type="EMBL" id="GAA0662358.1"/>
    </source>
</evidence>
<comment type="caution">
    <text evidence="2">The sequence shown here is derived from an EMBL/GenBank/DDBJ whole genome shotgun (WGS) entry which is preliminary data.</text>
</comment>
<sequence>MTNGRENASRSPADGEGSPDLCAHCGDAIDTSEWHPVVARSEPDEFRIYPFCDDRCRDEWEDA</sequence>
<name>A0AAV3T5A9_9EURY</name>
<organism evidence="2 3">
    <name type="scientific">Natronoarchaeum mannanilyticum</name>
    <dbReference type="NCBI Taxonomy" id="926360"/>
    <lineage>
        <taxon>Archaea</taxon>
        <taxon>Methanobacteriati</taxon>
        <taxon>Methanobacteriota</taxon>
        <taxon>Stenosarchaea group</taxon>
        <taxon>Halobacteria</taxon>
        <taxon>Halobacteriales</taxon>
        <taxon>Natronoarchaeaceae</taxon>
    </lineage>
</organism>
<dbReference type="Proteomes" id="UP001500420">
    <property type="component" value="Unassembled WGS sequence"/>
</dbReference>
<keyword evidence="3" id="KW-1185">Reference proteome</keyword>
<dbReference type="AlphaFoldDB" id="A0AAV3T5A9"/>